<dbReference type="EMBL" id="MWXA01000005">
    <property type="protein sequence ID" value="OZG66853.1"/>
    <property type="molecule type" value="Genomic_DNA"/>
</dbReference>
<name>A0A261G6M2_9BIFI</name>
<comment type="caution">
    <text evidence="1">The sequence shown here is derived from an EMBL/GenBank/DDBJ whole genome shotgun (WGS) entry which is preliminary data.</text>
</comment>
<keyword evidence="2" id="KW-1185">Reference proteome</keyword>
<evidence type="ECO:0000313" key="2">
    <source>
        <dbReference type="Proteomes" id="UP000216451"/>
    </source>
</evidence>
<accession>A0A261G6M2</accession>
<gene>
    <name evidence="1" type="ORF">BAQU_0925</name>
</gene>
<dbReference type="AlphaFoldDB" id="A0A261G6M2"/>
<proteinExistence type="predicted"/>
<evidence type="ECO:0000313" key="1">
    <source>
        <dbReference type="EMBL" id="OZG66853.1"/>
    </source>
</evidence>
<reference evidence="1 2" key="1">
    <citation type="journal article" date="2017" name="BMC Genomics">
        <title>Comparative genomic and phylogenomic analyses of the Bifidobacteriaceae family.</title>
        <authorList>
            <person name="Lugli G.A."/>
            <person name="Milani C."/>
            <person name="Turroni F."/>
            <person name="Duranti S."/>
            <person name="Mancabelli L."/>
            <person name="Mangifesta M."/>
            <person name="Ferrario C."/>
            <person name="Modesto M."/>
            <person name="Mattarelli P."/>
            <person name="Jiri K."/>
            <person name="van Sinderen D."/>
            <person name="Ventura M."/>
        </authorList>
    </citation>
    <scope>NUCLEOTIDE SEQUENCE [LARGE SCALE GENOMIC DNA]</scope>
    <source>
        <strain evidence="1 2">LMG 28769</strain>
    </source>
</reference>
<dbReference type="Proteomes" id="UP000216451">
    <property type="component" value="Unassembled WGS sequence"/>
</dbReference>
<sequence>MESAFVKIVTMSDGAMEWYKKVLLNGNIQQDLFCAWLSMQH</sequence>
<protein>
    <submittedName>
        <fullName evidence="1">Uncharacterized protein</fullName>
    </submittedName>
</protein>
<organism evidence="1 2">
    <name type="scientific">Bifidobacterium aquikefiri</name>
    <dbReference type="NCBI Taxonomy" id="1653207"/>
    <lineage>
        <taxon>Bacteria</taxon>
        <taxon>Bacillati</taxon>
        <taxon>Actinomycetota</taxon>
        <taxon>Actinomycetes</taxon>
        <taxon>Bifidobacteriales</taxon>
        <taxon>Bifidobacteriaceae</taxon>
        <taxon>Bifidobacterium</taxon>
    </lineage>
</organism>